<evidence type="ECO:0000313" key="1">
    <source>
        <dbReference type="EMBL" id="RSU11141.1"/>
    </source>
</evidence>
<dbReference type="Gene3D" id="3.40.50.1000">
    <property type="entry name" value="HAD superfamily/HAD-like"/>
    <property type="match status" value="1"/>
</dbReference>
<dbReference type="Proteomes" id="UP000286773">
    <property type="component" value="Unassembled WGS sequence"/>
</dbReference>
<accession>A0A430ASV3</accession>
<organism evidence="1 2">
    <name type="scientific">Vagococcus acidifermentans</name>
    <dbReference type="NCBI Taxonomy" id="564710"/>
    <lineage>
        <taxon>Bacteria</taxon>
        <taxon>Bacillati</taxon>
        <taxon>Bacillota</taxon>
        <taxon>Bacilli</taxon>
        <taxon>Lactobacillales</taxon>
        <taxon>Enterococcaceae</taxon>
        <taxon>Vagococcus</taxon>
    </lineage>
</organism>
<comment type="caution">
    <text evidence="1">The sequence shown here is derived from an EMBL/GenBank/DDBJ whole genome shotgun (WGS) entry which is preliminary data.</text>
</comment>
<keyword evidence="2" id="KW-1185">Reference proteome</keyword>
<dbReference type="Gene3D" id="1.10.150.240">
    <property type="entry name" value="Putative phosphatase, domain 2"/>
    <property type="match status" value="1"/>
</dbReference>
<dbReference type="InterPro" id="IPR036412">
    <property type="entry name" value="HAD-like_sf"/>
</dbReference>
<dbReference type="AlphaFoldDB" id="A0A430ASV3"/>
<dbReference type="SFLD" id="SFLDG01129">
    <property type="entry name" value="C1.5:_HAD__Beta-PGM__Phosphata"/>
    <property type="match status" value="1"/>
</dbReference>
<dbReference type="PANTHER" id="PTHR43434">
    <property type="entry name" value="PHOSPHOGLYCOLATE PHOSPHATASE"/>
    <property type="match status" value="1"/>
</dbReference>
<reference evidence="1 2" key="1">
    <citation type="submission" date="2017-05" db="EMBL/GenBank/DDBJ databases">
        <title>Vagococcus spp. assemblies.</title>
        <authorList>
            <person name="Gulvik C.A."/>
        </authorList>
    </citation>
    <scope>NUCLEOTIDE SEQUENCE [LARGE SCALE GENOMIC DNA]</scope>
    <source>
        <strain evidence="1 2">LMG 24798</strain>
    </source>
</reference>
<dbReference type="InterPro" id="IPR023214">
    <property type="entry name" value="HAD_sf"/>
</dbReference>
<dbReference type="InterPro" id="IPR041492">
    <property type="entry name" value="HAD_2"/>
</dbReference>
<protein>
    <recommendedName>
        <fullName evidence="3">Phosphoglycolate phosphatase</fullName>
    </recommendedName>
</protein>
<name>A0A430ASV3_9ENTE</name>
<dbReference type="SUPFAM" id="SSF56784">
    <property type="entry name" value="HAD-like"/>
    <property type="match status" value="1"/>
</dbReference>
<dbReference type="InterPro" id="IPR006439">
    <property type="entry name" value="HAD-SF_hydro_IA"/>
</dbReference>
<dbReference type="InterPro" id="IPR023198">
    <property type="entry name" value="PGP-like_dom2"/>
</dbReference>
<evidence type="ECO:0000313" key="2">
    <source>
        <dbReference type="Proteomes" id="UP000286773"/>
    </source>
</evidence>
<dbReference type="Pfam" id="PF13419">
    <property type="entry name" value="HAD_2"/>
    <property type="match status" value="1"/>
</dbReference>
<dbReference type="RefSeq" id="WP_126813899.1">
    <property type="nucleotide sequence ID" value="NZ_NGKC01000009.1"/>
</dbReference>
<proteinExistence type="predicted"/>
<gene>
    <name evidence="1" type="ORF">CBF27_08545</name>
</gene>
<dbReference type="OrthoDB" id="9807630at2"/>
<dbReference type="EMBL" id="NGKC01000009">
    <property type="protein sequence ID" value="RSU11141.1"/>
    <property type="molecule type" value="Genomic_DNA"/>
</dbReference>
<dbReference type="InterPro" id="IPR050155">
    <property type="entry name" value="HAD-like_hydrolase_sf"/>
</dbReference>
<dbReference type="NCBIfam" id="TIGR01509">
    <property type="entry name" value="HAD-SF-IA-v3"/>
    <property type="match status" value="1"/>
</dbReference>
<evidence type="ECO:0008006" key="3">
    <source>
        <dbReference type="Google" id="ProtNLM"/>
    </source>
</evidence>
<dbReference type="SFLD" id="SFLDS00003">
    <property type="entry name" value="Haloacid_Dehalogenase"/>
    <property type="match status" value="1"/>
</dbReference>
<dbReference type="GO" id="GO:0006281">
    <property type="term" value="P:DNA repair"/>
    <property type="evidence" value="ECO:0007669"/>
    <property type="project" value="TreeGrafter"/>
</dbReference>
<dbReference type="GO" id="GO:0008967">
    <property type="term" value="F:phosphoglycolate phosphatase activity"/>
    <property type="evidence" value="ECO:0007669"/>
    <property type="project" value="TreeGrafter"/>
</dbReference>
<sequence length="211" mass="23932">MIDLKGYTTFVFDFDGTLADTLPICFESFRRVFRKYNQEELADDEIEARFGPSETGVIQNYVKPPEKADEALRLFYTIYQQEHDRLARTQDDVVQLLAQLKESGKNIAVVTGKGRKSYDFSVDKLSLTPYIDLSIAGDEVNDHKPHGEGIVRVLEYFDCPPEQAVYFGDSNADILAADHAGIVSVGVNWFDERSFDVQPDYMSQTPKDILI</sequence>
<dbReference type="PANTHER" id="PTHR43434:SF1">
    <property type="entry name" value="PHOSPHOGLYCOLATE PHOSPHATASE"/>
    <property type="match status" value="1"/>
</dbReference>